<name>A0ABY6HXJ4_9ARCH</name>
<gene>
    <name evidence="2" type="ORF">NEF87_004533</name>
</gene>
<evidence type="ECO:0000313" key="2">
    <source>
        <dbReference type="EMBL" id="UYP48248.1"/>
    </source>
</evidence>
<feature type="transmembrane region" description="Helical" evidence="1">
    <location>
        <begin position="265"/>
        <end position="287"/>
    </location>
</feature>
<dbReference type="Proteomes" id="UP001208689">
    <property type="component" value="Chromosome"/>
</dbReference>
<keyword evidence="1" id="KW-0472">Membrane</keyword>
<evidence type="ECO:0000313" key="3">
    <source>
        <dbReference type="Proteomes" id="UP001208689"/>
    </source>
</evidence>
<keyword evidence="3" id="KW-1185">Reference proteome</keyword>
<proteinExistence type="predicted"/>
<keyword evidence="1" id="KW-0812">Transmembrane</keyword>
<organism evidence="2 3">
    <name type="scientific">Candidatus Lokiarchaeum ossiferum</name>
    <dbReference type="NCBI Taxonomy" id="2951803"/>
    <lineage>
        <taxon>Archaea</taxon>
        <taxon>Promethearchaeati</taxon>
        <taxon>Promethearchaeota</taxon>
        <taxon>Promethearchaeia</taxon>
        <taxon>Promethearchaeales</taxon>
        <taxon>Promethearchaeaceae</taxon>
        <taxon>Candidatus Lokiarchaeum</taxon>
    </lineage>
</organism>
<protein>
    <submittedName>
        <fullName evidence="2">Uncharacterized protein</fullName>
    </submittedName>
</protein>
<dbReference type="EMBL" id="CP104013">
    <property type="protein sequence ID" value="UYP48248.1"/>
    <property type="molecule type" value="Genomic_DNA"/>
</dbReference>
<evidence type="ECO:0000256" key="1">
    <source>
        <dbReference type="SAM" id="Phobius"/>
    </source>
</evidence>
<reference evidence="2" key="1">
    <citation type="submission" date="2022-09" db="EMBL/GenBank/DDBJ databases">
        <title>Actin cytoskeleton and complex cell architecture in an #Asgard archaeon.</title>
        <authorList>
            <person name="Ponce Toledo R.I."/>
            <person name="Schleper C."/>
            <person name="Rodrigues Oliveira T."/>
            <person name="Wollweber F."/>
            <person name="Xu J."/>
            <person name="Rittmann S."/>
            <person name="Klingl A."/>
            <person name="Pilhofer M."/>
        </authorList>
    </citation>
    <scope>NUCLEOTIDE SEQUENCE</scope>
    <source>
        <strain evidence="2">B-35</strain>
    </source>
</reference>
<sequence>MKTRIINLAGFSLIVLLLSNTLTSVDAVTNFPTWVPQNTDIEDFTLLWNETTYSENFICSEAENLSVYSQVWYRNNSQDETVSFIASAITDLDLDILNEKLSWQMNLLVAIGFPEFTGKTSWDLFIFILNQTYGEMGEVTSELANWEAAYECNTTGSIFNYFIIGMVDESKMALSFALELNSNYWWTLLDDQMGQIIGGIVSTLLKLAAFISTLGIECPESSGDPAVPVSQISKGVIEESQYTSREDMVDFNSKMGTFINPKAAIPGYSIGIMVGTFLLICPILFVIEFKKKH</sequence>
<keyword evidence="1" id="KW-1133">Transmembrane helix</keyword>
<accession>A0ABY6HXJ4</accession>